<proteinExistence type="predicted"/>
<organism evidence="1 2">
    <name type="scientific">Phaeodactylibacter xiamenensis</name>
    <dbReference type="NCBI Taxonomy" id="1524460"/>
    <lineage>
        <taxon>Bacteria</taxon>
        <taxon>Pseudomonadati</taxon>
        <taxon>Bacteroidota</taxon>
        <taxon>Saprospiria</taxon>
        <taxon>Saprospirales</taxon>
        <taxon>Haliscomenobacteraceae</taxon>
        <taxon>Phaeodactylibacter</taxon>
    </lineage>
</organism>
<protein>
    <submittedName>
        <fullName evidence="1">Uncharacterized protein</fullName>
    </submittedName>
</protein>
<name>A0A098S500_9BACT</name>
<sequence length="166" mass="19313">MNTVFLYLLLLFSNAPALEAHDFHVSKCLMEYDAEAQSLQMSMHIFLDDLELALEQRGHDDLFLCTPREAVEAEQHLEAYLREHFKLIVNGKPQDYKFWGKEISDDLSAVWCYMELENLEKLESLQLTYRVLFDTYRDQKNLASIVLPGQEPGMLFFQVGDETKGI</sequence>
<dbReference type="AlphaFoldDB" id="A0A098S500"/>
<dbReference type="Proteomes" id="UP000029736">
    <property type="component" value="Unassembled WGS sequence"/>
</dbReference>
<gene>
    <name evidence="1" type="ORF">IX84_14425</name>
</gene>
<dbReference type="STRING" id="1524460.IX84_14425"/>
<accession>A0A098S500</accession>
<reference evidence="1 2" key="1">
    <citation type="journal article" date="2014" name="Int. J. Syst. Evol. Microbiol.">
        <title>Phaeodactylibacter xiamenensis gen. nov., sp. nov., a member of the family Saprospiraceae isolated from the marine alga Phaeodactylum tricornutum.</title>
        <authorList>
            <person name="Chen Z.Jr."/>
            <person name="Lei X."/>
            <person name="Lai Q."/>
            <person name="Li Y."/>
            <person name="Zhang B."/>
            <person name="Zhang J."/>
            <person name="Zhang H."/>
            <person name="Yang L."/>
            <person name="Zheng W."/>
            <person name="Tian Y."/>
            <person name="Yu Z."/>
            <person name="Xu H.Jr."/>
            <person name="Zheng T."/>
        </authorList>
    </citation>
    <scope>NUCLEOTIDE SEQUENCE [LARGE SCALE GENOMIC DNA]</scope>
    <source>
        <strain evidence="1 2">KD52</strain>
    </source>
</reference>
<evidence type="ECO:0000313" key="2">
    <source>
        <dbReference type="Proteomes" id="UP000029736"/>
    </source>
</evidence>
<dbReference type="EMBL" id="JPOS01000035">
    <property type="protein sequence ID" value="KGE87419.1"/>
    <property type="molecule type" value="Genomic_DNA"/>
</dbReference>
<dbReference type="InterPro" id="IPR046525">
    <property type="entry name" value="DUF6702"/>
</dbReference>
<dbReference type="Pfam" id="PF20420">
    <property type="entry name" value="DUF6702"/>
    <property type="match status" value="1"/>
</dbReference>
<dbReference type="RefSeq" id="WP_044221740.1">
    <property type="nucleotide sequence ID" value="NZ_JBKAGJ010000027.1"/>
</dbReference>
<evidence type="ECO:0000313" key="1">
    <source>
        <dbReference type="EMBL" id="KGE87419.1"/>
    </source>
</evidence>
<dbReference type="OrthoDB" id="5735516at2"/>
<comment type="caution">
    <text evidence="1">The sequence shown here is derived from an EMBL/GenBank/DDBJ whole genome shotgun (WGS) entry which is preliminary data.</text>
</comment>
<keyword evidence="2" id="KW-1185">Reference proteome</keyword>